<keyword evidence="2" id="KW-1185">Reference proteome</keyword>
<dbReference type="EMBL" id="JACHJS010000001">
    <property type="protein sequence ID" value="MBB4969071.1"/>
    <property type="molecule type" value="Genomic_DNA"/>
</dbReference>
<protein>
    <submittedName>
        <fullName evidence="1">Uncharacterized protein</fullName>
    </submittedName>
</protein>
<dbReference type="RefSeq" id="WP_281386384.1">
    <property type="nucleotide sequence ID" value="NZ_BAABAI010000043.1"/>
</dbReference>
<evidence type="ECO:0000313" key="1">
    <source>
        <dbReference type="EMBL" id="MBB4969071.1"/>
    </source>
</evidence>
<name>A0A7W7T9R3_9PSEU</name>
<gene>
    <name evidence="1" type="ORF">F4559_006430</name>
</gene>
<accession>A0A7W7T9R3</accession>
<comment type="caution">
    <text evidence="1">The sequence shown here is derived from an EMBL/GenBank/DDBJ whole genome shotgun (WGS) entry which is preliminary data.</text>
</comment>
<sequence length="41" mass="4605">MIDVVESFNDVFEGSPLISVQATEYHKIPGSSDTRSKYDEI</sequence>
<reference evidence="1 2" key="1">
    <citation type="submission" date="2020-08" db="EMBL/GenBank/DDBJ databases">
        <title>Sequencing the genomes of 1000 actinobacteria strains.</title>
        <authorList>
            <person name="Klenk H.-P."/>
        </authorList>
    </citation>
    <scope>NUCLEOTIDE SEQUENCE [LARGE SCALE GENOMIC DNA]</scope>
    <source>
        <strain evidence="1 2">DSM 45084</strain>
    </source>
</reference>
<dbReference type="AlphaFoldDB" id="A0A7W7T9R3"/>
<proteinExistence type="predicted"/>
<dbReference type="Proteomes" id="UP000542674">
    <property type="component" value="Unassembled WGS sequence"/>
</dbReference>
<evidence type="ECO:0000313" key="2">
    <source>
        <dbReference type="Proteomes" id="UP000542674"/>
    </source>
</evidence>
<organism evidence="1 2">
    <name type="scientific">Saccharothrix violaceirubra</name>
    <dbReference type="NCBI Taxonomy" id="413306"/>
    <lineage>
        <taxon>Bacteria</taxon>
        <taxon>Bacillati</taxon>
        <taxon>Actinomycetota</taxon>
        <taxon>Actinomycetes</taxon>
        <taxon>Pseudonocardiales</taxon>
        <taxon>Pseudonocardiaceae</taxon>
        <taxon>Saccharothrix</taxon>
    </lineage>
</organism>